<organism evidence="2 3">
    <name type="scientific">Lichenibacterium ramalinae</name>
    <dbReference type="NCBI Taxonomy" id="2316527"/>
    <lineage>
        <taxon>Bacteria</taxon>
        <taxon>Pseudomonadati</taxon>
        <taxon>Pseudomonadota</taxon>
        <taxon>Alphaproteobacteria</taxon>
        <taxon>Hyphomicrobiales</taxon>
        <taxon>Lichenihabitantaceae</taxon>
        <taxon>Lichenibacterium</taxon>
    </lineage>
</organism>
<dbReference type="AlphaFoldDB" id="A0A4Q2RBQ8"/>
<feature type="transmembrane region" description="Helical" evidence="1">
    <location>
        <begin position="46"/>
        <end position="66"/>
    </location>
</feature>
<keyword evidence="3" id="KW-1185">Reference proteome</keyword>
<keyword evidence="1" id="KW-0812">Transmembrane</keyword>
<gene>
    <name evidence="2" type="ORF">D3272_14755</name>
</gene>
<dbReference type="RefSeq" id="WP_129219978.1">
    <property type="nucleotide sequence ID" value="NZ_QYBC01000012.1"/>
</dbReference>
<reference evidence="2 3" key="2">
    <citation type="submission" date="2019-02" db="EMBL/GenBank/DDBJ databases">
        <title>'Lichenibacterium ramalinii' gen. nov. sp. nov., 'Lichenibacterium minor' gen. nov. sp. nov.</title>
        <authorList>
            <person name="Pankratov T."/>
        </authorList>
    </citation>
    <scope>NUCLEOTIDE SEQUENCE [LARGE SCALE GENOMIC DNA]</scope>
    <source>
        <strain evidence="2 3">RmlP001</strain>
    </source>
</reference>
<sequence length="78" mass="8334">MAQARTINWGNFTTIVSVCILVGTELVGMSWAAGWALGGLFGLAPAVARTVEIVFGLSGFVALYYFMRAAIKVEPLTH</sequence>
<accession>A0A4Q2RBQ8</accession>
<evidence type="ECO:0000256" key="1">
    <source>
        <dbReference type="SAM" id="Phobius"/>
    </source>
</evidence>
<proteinExistence type="predicted"/>
<evidence type="ECO:0000313" key="2">
    <source>
        <dbReference type="EMBL" id="RYB03861.1"/>
    </source>
</evidence>
<feature type="transmembrane region" description="Helical" evidence="1">
    <location>
        <begin position="12"/>
        <end position="34"/>
    </location>
</feature>
<comment type="caution">
    <text evidence="2">The sequence shown here is derived from an EMBL/GenBank/DDBJ whole genome shotgun (WGS) entry which is preliminary data.</text>
</comment>
<evidence type="ECO:0000313" key="3">
    <source>
        <dbReference type="Proteomes" id="UP000289411"/>
    </source>
</evidence>
<keyword evidence="1" id="KW-0472">Membrane</keyword>
<name>A0A4Q2RBQ8_9HYPH</name>
<dbReference type="EMBL" id="QYBC01000012">
    <property type="protein sequence ID" value="RYB03861.1"/>
    <property type="molecule type" value="Genomic_DNA"/>
</dbReference>
<keyword evidence="1" id="KW-1133">Transmembrane helix</keyword>
<reference evidence="2 3" key="1">
    <citation type="submission" date="2018-09" db="EMBL/GenBank/DDBJ databases">
        <authorList>
            <person name="Grouzdev D.S."/>
            <person name="Krutkina M.S."/>
        </authorList>
    </citation>
    <scope>NUCLEOTIDE SEQUENCE [LARGE SCALE GENOMIC DNA]</scope>
    <source>
        <strain evidence="2 3">RmlP001</strain>
    </source>
</reference>
<dbReference type="Proteomes" id="UP000289411">
    <property type="component" value="Unassembled WGS sequence"/>
</dbReference>
<dbReference type="OrthoDB" id="8451445at2"/>
<protein>
    <submittedName>
        <fullName evidence="2">Uncharacterized protein</fullName>
    </submittedName>
</protein>